<gene>
    <name evidence="2" type="ORF">K435DRAFT_851463</name>
</gene>
<dbReference type="SUPFAM" id="SSF52833">
    <property type="entry name" value="Thioredoxin-like"/>
    <property type="match status" value="1"/>
</dbReference>
<dbReference type="PANTHER" id="PTHR43968:SF6">
    <property type="entry name" value="GLUTATHIONE S-TRANSFERASE OMEGA"/>
    <property type="match status" value="1"/>
</dbReference>
<dbReference type="AlphaFoldDB" id="A0A4S8MM76"/>
<organism evidence="2 3">
    <name type="scientific">Dendrothele bispora (strain CBS 962.96)</name>
    <dbReference type="NCBI Taxonomy" id="1314807"/>
    <lineage>
        <taxon>Eukaryota</taxon>
        <taxon>Fungi</taxon>
        <taxon>Dikarya</taxon>
        <taxon>Basidiomycota</taxon>
        <taxon>Agaricomycotina</taxon>
        <taxon>Agaricomycetes</taxon>
        <taxon>Agaricomycetidae</taxon>
        <taxon>Agaricales</taxon>
        <taxon>Agaricales incertae sedis</taxon>
        <taxon>Dendrothele</taxon>
    </lineage>
</organism>
<dbReference type="InterPro" id="IPR036249">
    <property type="entry name" value="Thioredoxin-like_sf"/>
</dbReference>
<dbReference type="PANTHER" id="PTHR43968">
    <property type="match status" value="1"/>
</dbReference>
<dbReference type="InterPro" id="IPR050983">
    <property type="entry name" value="GST_Omega/HSP26"/>
</dbReference>
<sequence length="252" mass="28425">MANNNVITFFDIPCKFPGVAWNGFTWRSMYSLNYKGVPYKTVWLEYSEIEPTLRKFGINPTGTKPDGSPLYTLPAIYDPSTKTGVAESFAIAEYLDKTYPDKPTLVPTGTGPLINVFTEYITSKISATFFPFAVPMSHATLNAVSQPYFRRTREAAFGKTMEDMLPQGEAKVKEWEKFKQGLGDIDRVLRTGKGPFVLGEKPSFADCNLASIFVWIKVLFGEDSEEWKGLTTSFDGRFGEWTKEMKKYESVV</sequence>
<dbReference type="InterPro" id="IPR036282">
    <property type="entry name" value="Glutathione-S-Trfase_C_sf"/>
</dbReference>
<dbReference type="SUPFAM" id="SSF47616">
    <property type="entry name" value="GST C-terminal domain-like"/>
    <property type="match status" value="1"/>
</dbReference>
<evidence type="ECO:0000313" key="2">
    <source>
        <dbReference type="EMBL" id="THV03862.1"/>
    </source>
</evidence>
<feature type="domain" description="GST N-terminal" evidence="1">
    <location>
        <begin position="12"/>
        <end position="103"/>
    </location>
</feature>
<dbReference type="GO" id="GO:0005737">
    <property type="term" value="C:cytoplasm"/>
    <property type="evidence" value="ECO:0007669"/>
    <property type="project" value="TreeGrafter"/>
</dbReference>
<dbReference type="EMBL" id="ML179062">
    <property type="protein sequence ID" value="THV03862.1"/>
    <property type="molecule type" value="Genomic_DNA"/>
</dbReference>
<accession>A0A4S8MM76</accession>
<evidence type="ECO:0000313" key="3">
    <source>
        <dbReference type="Proteomes" id="UP000297245"/>
    </source>
</evidence>
<dbReference type="InterPro" id="IPR004045">
    <property type="entry name" value="Glutathione_S-Trfase_N"/>
</dbReference>
<keyword evidence="3" id="KW-1185">Reference proteome</keyword>
<dbReference type="Pfam" id="PF22041">
    <property type="entry name" value="GST_C_7"/>
    <property type="match status" value="1"/>
</dbReference>
<dbReference type="PROSITE" id="PS50404">
    <property type="entry name" value="GST_NTER"/>
    <property type="match status" value="1"/>
</dbReference>
<protein>
    <recommendedName>
        <fullName evidence="1">GST N-terminal domain-containing protein</fullName>
    </recommendedName>
</protein>
<dbReference type="Gene3D" id="3.40.30.10">
    <property type="entry name" value="Glutaredoxin"/>
    <property type="match status" value="1"/>
</dbReference>
<dbReference type="OrthoDB" id="4951845at2759"/>
<dbReference type="Proteomes" id="UP000297245">
    <property type="component" value="Unassembled WGS sequence"/>
</dbReference>
<name>A0A4S8MM76_DENBC</name>
<dbReference type="InterPro" id="IPR054416">
    <property type="entry name" value="GST_UstS-like_C"/>
</dbReference>
<dbReference type="Pfam" id="PF13409">
    <property type="entry name" value="GST_N_2"/>
    <property type="match status" value="1"/>
</dbReference>
<reference evidence="2 3" key="1">
    <citation type="journal article" date="2019" name="Nat. Ecol. Evol.">
        <title>Megaphylogeny resolves global patterns of mushroom evolution.</title>
        <authorList>
            <person name="Varga T."/>
            <person name="Krizsan K."/>
            <person name="Foldi C."/>
            <person name="Dima B."/>
            <person name="Sanchez-Garcia M."/>
            <person name="Sanchez-Ramirez S."/>
            <person name="Szollosi G.J."/>
            <person name="Szarkandi J.G."/>
            <person name="Papp V."/>
            <person name="Albert L."/>
            <person name="Andreopoulos W."/>
            <person name="Angelini C."/>
            <person name="Antonin V."/>
            <person name="Barry K.W."/>
            <person name="Bougher N.L."/>
            <person name="Buchanan P."/>
            <person name="Buyck B."/>
            <person name="Bense V."/>
            <person name="Catcheside P."/>
            <person name="Chovatia M."/>
            <person name="Cooper J."/>
            <person name="Damon W."/>
            <person name="Desjardin D."/>
            <person name="Finy P."/>
            <person name="Geml J."/>
            <person name="Haridas S."/>
            <person name="Hughes K."/>
            <person name="Justo A."/>
            <person name="Karasinski D."/>
            <person name="Kautmanova I."/>
            <person name="Kiss B."/>
            <person name="Kocsube S."/>
            <person name="Kotiranta H."/>
            <person name="LaButti K.M."/>
            <person name="Lechner B.E."/>
            <person name="Liimatainen K."/>
            <person name="Lipzen A."/>
            <person name="Lukacs Z."/>
            <person name="Mihaltcheva S."/>
            <person name="Morgado L.N."/>
            <person name="Niskanen T."/>
            <person name="Noordeloos M.E."/>
            <person name="Ohm R.A."/>
            <person name="Ortiz-Santana B."/>
            <person name="Ovrebo C."/>
            <person name="Racz N."/>
            <person name="Riley R."/>
            <person name="Savchenko A."/>
            <person name="Shiryaev A."/>
            <person name="Soop K."/>
            <person name="Spirin V."/>
            <person name="Szebenyi C."/>
            <person name="Tomsovsky M."/>
            <person name="Tulloss R.E."/>
            <person name="Uehling J."/>
            <person name="Grigoriev I.V."/>
            <person name="Vagvolgyi C."/>
            <person name="Papp T."/>
            <person name="Martin F.M."/>
            <person name="Miettinen O."/>
            <person name="Hibbett D.S."/>
            <person name="Nagy L.G."/>
        </authorList>
    </citation>
    <scope>NUCLEOTIDE SEQUENCE [LARGE SCALE GENOMIC DNA]</scope>
    <source>
        <strain evidence="2 3">CBS 962.96</strain>
    </source>
</reference>
<evidence type="ECO:0000259" key="1">
    <source>
        <dbReference type="PROSITE" id="PS50404"/>
    </source>
</evidence>
<dbReference type="Gene3D" id="1.20.1050.10">
    <property type="match status" value="1"/>
</dbReference>
<proteinExistence type="predicted"/>